<evidence type="ECO:0000313" key="2">
    <source>
        <dbReference type="EMBL" id="CAI9916688.1"/>
    </source>
</evidence>
<dbReference type="Proteomes" id="UP001642409">
    <property type="component" value="Unassembled WGS sequence"/>
</dbReference>
<reference evidence="2" key="1">
    <citation type="submission" date="2023-06" db="EMBL/GenBank/DDBJ databases">
        <authorList>
            <person name="Kurt Z."/>
        </authorList>
    </citation>
    <scope>NUCLEOTIDE SEQUENCE</scope>
</reference>
<dbReference type="PANTHER" id="PTHR44167">
    <property type="entry name" value="OVARIAN-SPECIFIC SERINE/THREONINE-PROTEIN KINASE LOK-RELATED"/>
    <property type="match status" value="1"/>
</dbReference>
<dbReference type="EMBL" id="CAXDID020000053">
    <property type="protein sequence ID" value="CAL6006239.1"/>
    <property type="molecule type" value="Genomic_DNA"/>
</dbReference>
<dbReference type="SUPFAM" id="SSF56112">
    <property type="entry name" value="Protein kinase-like (PK-like)"/>
    <property type="match status" value="1"/>
</dbReference>
<dbReference type="GO" id="GO:0044773">
    <property type="term" value="P:mitotic DNA damage checkpoint signaling"/>
    <property type="evidence" value="ECO:0007669"/>
    <property type="project" value="TreeGrafter"/>
</dbReference>
<name>A0AA86NC87_9EUKA</name>
<evidence type="ECO:0000313" key="4">
    <source>
        <dbReference type="Proteomes" id="UP001642409"/>
    </source>
</evidence>
<dbReference type="Gene3D" id="1.10.510.10">
    <property type="entry name" value="Transferase(Phosphotransferase) domain 1"/>
    <property type="match status" value="1"/>
</dbReference>
<keyword evidence="3" id="KW-0808">Transferase</keyword>
<evidence type="ECO:0000313" key="3">
    <source>
        <dbReference type="EMBL" id="CAL6006239.1"/>
    </source>
</evidence>
<gene>
    <name evidence="3" type="ORF">HINF_LOCUS20063</name>
    <name evidence="2" type="ORF">HINF_LOCUS4333</name>
</gene>
<dbReference type="GO" id="GO:0005634">
    <property type="term" value="C:nucleus"/>
    <property type="evidence" value="ECO:0007669"/>
    <property type="project" value="TreeGrafter"/>
</dbReference>
<evidence type="ECO:0000259" key="1">
    <source>
        <dbReference type="PROSITE" id="PS50011"/>
    </source>
</evidence>
<dbReference type="InterPro" id="IPR011009">
    <property type="entry name" value="Kinase-like_dom_sf"/>
</dbReference>
<dbReference type="InterPro" id="IPR000719">
    <property type="entry name" value="Prot_kinase_dom"/>
</dbReference>
<dbReference type="EMBL" id="CATOUU010000108">
    <property type="protein sequence ID" value="CAI9916688.1"/>
    <property type="molecule type" value="Genomic_DNA"/>
</dbReference>
<dbReference type="SMART" id="SM00220">
    <property type="entry name" value="S_TKc"/>
    <property type="match status" value="1"/>
</dbReference>
<proteinExistence type="predicted"/>
<protein>
    <submittedName>
        <fullName evidence="3">Kinase</fullName>
    </submittedName>
    <submittedName>
        <fullName evidence="2">ULK</fullName>
    </submittedName>
</protein>
<accession>A0AA86NC87</accession>
<dbReference type="Pfam" id="PF00069">
    <property type="entry name" value="Pkinase"/>
    <property type="match status" value="1"/>
</dbReference>
<dbReference type="GO" id="GO:0005737">
    <property type="term" value="C:cytoplasm"/>
    <property type="evidence" value="ECO:0007669"/>
    <property type="project" value="TreeGrafter"/>
</dbReference>
<feature type="domain" description="Protein kinase" evidence="1">
    <location>
        <begin position="11"/>
        <end position="262"/>
    </location>
</feature>
<keyword evidence="4" id="KW-1185">Reference proteome</keyword>
<sequence>MSSGQLTVNGYRLITQTAKGSFIQCFKAHHIKYGYVALIISSKYQELCRRMNFYESNSELSGICKLYELQKIKYEDNVLELLCDKYPHVFTPNSYLLSGQFYDTDFEEYNQMLCSSQKLDQFYKVLKIVNELHQKGIAHMDLKPNNIRYFEDEPVLIDFGEVIQMANKIVKSVQNRSAYAPVHDVYNCEVKPTAFDVYCLGSMLHEILLQKLPEKWFQQYNKQYDNLIKHCGLEWADLITRMMNKNQFERITIQQCLNHPAFKMDHTNQQASFYTLIKFKLKLDSPIKHHTDDSVITVLNTENEIDNRRCSVEQRPTVSDDSKLQNNKLKKLSKWIDYHQSNKQLDNSTEEFQSNLLFSLKPNSKQNRVINISSVYEDTQFCTLVKFSLDNNDSFIKVEEAELSVFNENILDMW</sequence>
<keyword evidence="3" id="KW-0418">Kinase</keyword>
<reference evidence="3 4" key="2">
    <citation type="submission" date="2024-07" db="EMBL/GenBank/DDBJ databases">
        <authorList>
            <person name="Akdeniz Z."/>
        </authorList>
    </citation>
    <scope>NUCLEOTIDE SEQUENCE [LARGE SCALE GENOMIC DNA]</scope>
</reference>
<dbReference type="GO" id="GO:0004674">
    <property type="term" value="F:protein serine/threonine kinase activity"/>
    <property type="evidence" value="ECO:0007669"/>
    <property type="project" value="TreeGrafter"/>
</dbReference>
<comment type="caution">
    <text evidence="2">The sequence shown here is derived from an EMBL/GenBank/DDBJ whole genome shotgun (WGS) entry which is preliminary data.</text>
</comment>
<dbReference type="PANTHER" id="PTHR44167:SF18">
    <property type="entry name" value="PROTEIN KINASE DOMAIN-CONTAINING PROTEIN"/>
    <property type="match status" value="1"/>
</dbReference>
<dbReference type="GO" id="GO:0005524">
    <property type="term" value="F:ATP binding"/>
    <property type="evidence" value="ECO:0007669"/>
    <property type="project" value="InterPro"/>
</dbReference>
<organism evidence="2">
    <name type="scientific">Hexamita inflata</name>
    <dbReference type="NCBI Taxonomy" id="28002"/>
    <lineage>
        <taxon>Eukaryota</taxon>
        <taxon>Metamonada</taxon>
        <taxon>Diplomonadida</taxon>
        <taxon>Hexamitidae</taxon>
        <taxon>Hexamitinae</taxon>
        <taxon>Hexamita</taxon>
    </lineage>
</organism>
<dbReference type="AlphaFoldDB" id="A0AA86NC87"/>
<dbReference type="PROSITE" id="PS50011">
    <property type="entry name" value="PROTEIN_KINASE_DOM"/>
    <property type="match status" value="1"/>
</dbReference>